<keyword evidence="6" id="KW-0633">Potassium transport</keyword>
<dbReference type="GO" id="GO:0060072">
    <property type="term" value="F:large conductance calcium-activated potassium channel activity"/>
    <property type="evidence" value="ECO:0007669"/>
    <property type="project" value="TreeGrafter"/>
</dbReference>
<evidence type="ECO:0000256" key="3">
    <source>
        <dbReference type="ARBA" id="ARBA00018044"/>
    </source>
</evidence>
<comment type="similarity">
    <text evidence="2">Belongs to the potassium channel family. Calcium-activated (TC 1.A.1.3) subfamily. KCa1.1/KCNMA1 sub-subfamily.</text>
</comment>
<feature type="transmembrane region" description="Helical" evidence="30">
    <location>
        <begin position="198"/>
        <end position="217"/>
    </location>
</feature>
<comment type="subunit">
    <text evidence="28">Homotetramer; which constitutes the calcium-activated potassium channel. Interacts with beta subunits KCNMB1, KCNMB2, KCNMB3 and KCNMB4. Interacts with gamma subunits LRRC26, LRRC38, LRRC52 and LRRC55. Beta and gamma subunits are accessory, and modulate its activity. Interacts with RAB11B.</text>
</comment>
<evidence type="ECO:0000256" key="25">
    <source>
        <dbReference type="ARBA" id="ARBA00031999"/>
    </source>
</evidence>
<evidence type="ECO:0000259" key="31">
    <source>
        <dbReference type="PROSITE" id="PS51201"/>
    </source>
</evidence>
<reference evidence="32" key="1">
    <citation type="submission" date="2019-03" db="EMBL/GenBank/DDBJ databases">
        <title>Genome sequencing and reference-guided assembly of Black Bengal Goat (Capra hircus).</title>
        <authorList>
            <person name="Siddiki A.Z."/>
            <person name="Baten A."/>
            <person name="Billah M."/>
            <person name="Alam M.A.U."/>
            <person name="Shawrob K.S.M."/>
            <person name="Saha S."/>
            <person name="Chowdhury M."/>
            <person name="Rahman A.H."/>
            <person name="Stear M."/>
            <person name="Miah G."/>
            <person name="Das G.B."/>
            <person name="Hossain M.M."/>
            <person name="Kumkum M."/>
            <person name="Islam M.S."/>
            <person name="Mollah A.M."/>
            <person name="Ahsan A."/>
            <person name="Tusar F."/>
            <person name="Khan M.K.I."/>
        </authorList>
    </citation>
    <scope>NUCLEOTIDE SEQUENCE [LARGE SCALE GENOMIC DNA]</scope>
</reference>
<dbReference type="PRINTS" id="PR01449">
    <property type="entry name" value="BKCHANNELA"/>
</dbReference>
<dbReference type="Pfam" id="PF22614">
    <property type="entry name" value="Slo-like_RCK"/>
    <property type="match status" value="2"/>
</dbReference>
<evidence type="ECO:0000256" key="24">
    <source>
        <dbReference type="ARBA" id="ARBA00031597"/>
    </source>
</evidence>
<accession>A0A8C2XZK1</accession>
<evidence type="ECO:0000256" key="14">
    <source>
        <dbReference type="ARBA" id="ARBA00022989"/>
    </source>
</evidence>
<dbReference type="Pfam" id="PF21014">
    <property type="entry name" value="Slowpoke_C"/>
    <property type="match status" value="1"/>
</dbReference>
<proteinExistence type="inferred from homology"/>
<evidence type="ECO:0000256" key="10">
    <source>
        <dbReference type="ARBA" id="ARBA00022837"/>
    </source>
</evidence>
<dbReference type="InterPro" id="IPR047871">
    <property type="entry name" value="K_chnl_Slo-like"/>
</dbReference>
<evidence type="ECO:0000256" key="4">
    <source>
        <dbReference type="ARBA" id="ARBA00022448"/>
    </source>
</evidence>
<comment type="catalytic activity">
    <reaction evidence="27">
        <text>K(+)(in) = K(+)(out)</text>
        <dbReference type="Rhea" id="RHEA:29463"/>
        <dbReference type="ChEBI" id="CHEBI:29103"/>
    </reaction>
</comment>
<evidence type="ECO:0000256" key="26">
    <source>
        <dbReference type="ARBA" id="ARBA00033447"/>
    </source>
</evidence>
<feature type="region of interest" description="Disordered" evidence="29">
    <location>
        <begin position="982"/>
        <end position="1032"/>
    </location>
</feature>
<dbReference type="Pfam" id="PF00520">
    <property type="entry name" value="Ion_trans"/>
    <property type="match status" value="1"/>
</dbReference>
<evidence type="ECO:0000256" key="5">
    <source>
        <dbReference type="ARBA" id="ARBA00022475"/>
    </source>
</evidence>
<feature type="domain" description="RCK N-terminal" evidence="31">
    <location>
        <begin position="269"/>
        <end position="406"/>
    </location>
</feature>
<evidence type="ECO:0000256" key="17">
    <source>
        <dbReference type="ARBA" id="ARBA00023303"/>
    </source>
</evidence>
<dbReference type="InterPro" id="IPR048735">
    <property type="entry name" value="Slowpoke-like_C"/>
</dbReference>
<keyword evidence="11" id="KW-0460">Magnesium</keyword>
<evidence type="ECO:0000256" key="6">
    <source>
        <dbReference type="ARBA" id="ARBA00022538"/>
    </source>
</evidence>
<evidence type="ECO:0000256" key="13">
    <source>
        <dbReference type="ARBA" id="ARBA00022958"/>
    </source>
</evidence>
<dbReference type="InterPro" id="IPR003148">
    <property type="entry name" value="RCK_N"/>
</dbReference>
<dbReference type="PANTHER" id="PTHR10027">
    <property type="entry name" value="CALCIUM-ACTIVATED POTASSIUM CHANNEL ALPHA CHAIN"/>
    <property type="match status" value="1"/>
</dbReference>
<evidence type="ECO:0000256" key="9">
    <source>
        <dbReference type="ARBA" id="ARBA00022826"/>
    </source>
</evidence>
<comment type="subcellular location">
    <subcellularLocation>
        <location evidence="1">Cell membrane</location>
        <topology evidence="1">Multi-pass membrane protein</topology>
    </subcellularLocation>
</comment>
<dbReference type="AlphaFoldDB" id="A0A8C2XZK1"/>
<feature type="region of interest" description="Disordered" evidence="29">
    <location>
        <begin position="554"/>
        <end position="582"/>
    </location>
</feature>
<evidence type="ECO:0000313" key="32">
    <source>
        <dbReference type="Ensembl" id="ENSCHIP00010034201.1"/>
    </source>
</evidence>
<feature type="transmembrane region" description="Helical" evidence="30">
    <location>
        <begin position="229"/>
        <end position="246"/>
    </location>
</feature>
<keyword evidence="10" id="KW-0106">Calcium</keyword>
<evidence type="ECO:0000256" key="11">
    <source>
        <dbReference type="ARBA" id="ARBA00022842"/>
    </source>
</evidence>
<evidence type="ECO:0000256" key="7">
    <source>
        <dbReference type="ARBA" id="ARBA00022692"/>
    </source>
</evidence>
<evidence type="ECO:0000256" key="16">
    <source>
        <dbReference type="ARBA" id="ARBA00023136"/>
    </source>
</evidence>
<evidence type="ECO:0000256" key="30">
    <source>
        <dbReference type="SAM" id="Phobius"/>
    </source>
</evidence>
<dbReference type="SUPFAM" id="SSF81324">
    <property type="entry name" value="Voltage-gated potassium channels"/>
    <property type="match status" value="1"/>
</dbReference>
<evidence type="ECO:0000256" key="20">
    <source>
        <dbReference type="ARBA" id="ARBA00030288"/>
    </source>
</evidence>
<keyword evidence="15" id="KW-0406">Ion transport</keyword>
<keyword evidence="8" id="KW-0479">Metal-binding</keyword>
<evidence type="ECO:0000256" key="29">
    <source>
        <dbReference type="SAM" id="MobiDB-lite"/>
    </source>
</evidence>
<evidence type="ECO:0000256" key="8">
    <source>
        <dbReference type="ARBA" id="ARBA00022723"/>
    </source>
</evidence>
<dbReference type="PANTHER" id="PTHR10027:SF40">
    <property type="entry name" value="CALCIUM-ACTIVATED POTASSIUM CHANNEL SUBUNIT ALPHA-1"/>
    <property type="match status" value="1"/>
</dbReference>
<sequence length="1032" mass="116005">SAAERSIFSFTRTSTRSLSSTAFPRCSWSFIINQPMAFKRSKTQLLTVTAQRCGTCDDAFHLPLAFLFFLSNSPIESCQNFYKDFTLQIDMAFNFIAANDKLWFWLEVNSVVDFFTVPPVFVSVYLNRSWLGLRFLRALRLIQFSEILQFLNILKTSNSIKLVNLLSIFISTWLTAAGFIHLVENSGDPWENFQNNQALTYWECVYLLMVTMSTVGYGDVYAKTTLGRLFMVFFILGGLAMFARYVPEIAALILNRNKFGGTFNKHGGRKHIVVCGHITLESVSNFLKDFLHKDRDDVNVEIVFLHNISPNLELEALFKRHFTQVEFYQGSVLNPHDLARVKIESADACLILANKYCADPDAEDASNIMSGHVCVAIRIICQLLAHLLNIPSWNWKEGDDAICLAELKLGFIAQSCLAQGLSTMLANLFSMRSFIKIEEDTWQKYYLEGVSNEMYTEYLSSAFVGLSFPTVCELCFVKLKLLMIAIEYKSANRESRILINPGNHLKIQEGTLGFFIASDAKEVKRAFFYCKACHDDITDPKRIKKCGCKRLEDEQPSTLSPKKKQRNGGMRNSPSTSPKLMRHDPLLIPGNDQIDNMDSNVKKYDSTGMFHWCAPKEIEKVILTRSEAAMTVLSGHVVVCIFGDVSSALIGLRNLVMPLRASNFHYHELKHIVFVGSIEYLKREWETLHNFPKVSILPGTPLSRADLRAVNINLCDMCVILSANQNNIDDTSLQDKECILASLNIKSMQFDDSIGVLQANSQGFTPPGMDRSSPDNSPVHGMLRQPSITTGVNIPIITELVNDTNVQFLDQDDDDDPDTELYLTQPFACGTAFAVSVLDSLMSATYFNDNILTLIRTLVTGGATPELEALIAEENALRGGYSTPQTLANRDRCRVAQLLALLDGPFADLGDGGCYGDLFCKALKTYNMLCFGIYRLRDAHLSTPSQCTKRYVITNPPYEFELVPTDLIFCLMQFDHNAGQSRASLSHSSHSSQSSSKKSSSVHSIPSTANRQNRPKSRESRDKQKYVQEERL</sequence>
<dbReference type="FunFam" id="3.40.50.720:FF:000005">
    <property type="entry name" value="calcium-activated potassium channel subunit alpha-1 isoform X6"/>
    <property type="match status" value="1"/>
</dbReference>
<evidence type="ECO:0000256" key="15">
    <source>
        <dbReference type="ARBA" id="ARBA00023065"/>
    </source>
</evidence>
<dbReference type="Gene3D" id="1.10.287.70">
    <property type="match status" value="1"/>
</dbReference>
<dbReference type="GO" id="GO:0046872">
    <property type="term" value="F:metal ion binding"/>
    <property type="evidence" value="ECO:0007669"/>
    <property type="project" value="UniProtKB-KW"/>
</dbReference>
<evidence type="ECO:0000256" key="28">
    <source>
        <dbReference type="ARBA" id="ARBA00061806"/>
    </source>
</evidence>
<dbReference type="InterPro" id="IPR005821">
    <property type="entry name" value="Ion_trans_dom"/>
</dbReference>
<dbReference type="Gene3D" id="3.40.50.720">
    <property type="entry name" value="NAD(P)-binding Rossmann-like Domain"/>
    <property type="match status" value="2"/>
</dbReference>
<dbReference type="GO" id="GO:0034702">
    <property type="term" value="C:monoatomic ion channel complex"/>
    <property type="evidence" value="ECO:0007669"/>
    <property type="project" value="UniProtKB-KW"/>
</dbReference>
<keyword evidence="17" id="KW-0407">Ion channel</keyword>
<organism evidence="32">
    <name type="scientific">Capra hircus</name>
    <name type="common">Goat</name>
    <dbReference type="NCBI Taxonomy" id="9925"/>
    <lineage>
        <taxon>Eukaryota</taxon>
        <taxon>Metazoa</taxon>
        <taxon>Chordata</taxon>
        <taxon>Craniata</taxon>
        <taxon>Vertebrata</taxon>
        <taxon>Euteleostomi</taxon>
        <taxon>Mammalia</taxon>
        <taxon>Eutheria</taxon>
        <taxon>Laurasiatheria</taxon>
        <taxon>Artiodactyla</taxon>
        <taxon>Ruminantia</taxon>
        <taxon>Pecora</taxon>
        <taxon>Bovidae</taxon>
        <taxon>Caprinae</taxon>
        <taxon>Capra</taxon>
    </lineage>
</organism>
<dbReference type="PROSITE" id="PS51201">
    <property type="entry name" value="RCK_N"/>
    <property type="match status" value="2"/>
</dbReference>
<keyword evidence="9" id="KW-0631">Potassium channel</keyword>
<keyword evidence="5" id="KW-1003">Cell membrane</keyword>
<evidence type="ECO:0000256" key="27">
    <source>
        <dbReference type="ARBA" id="ARBA00034430"/>
    </source>
</evidence>
<feature type="compositionally biased region" description="Basic and acidic residues" evidence="29">
    <location>
        <begin position="1016"/>
        <end position="1032"/>
    </location>
</feature>
<evidence type="ECO:0000256" key="21">
    <source>
        <dbReference type="ARBA" id="ARBA00030326"/>
    </source>
</evidence>
<evidence type="ECO:0000256" key="2">
    <source>
        <dbReference type="ARBA" id="ARBA00008648"/>
    </source>
</evidence>
<keyword evidence="13" id="KW-0630">Potassium</keyword>
<dbReference type="Ensembl" id="ENSCHIT00010048134.1">
    <property type="protein sequence ID" value="ENSCHIP00010034201.1"/>
    <property type="gene ID" value="ENSCHIG00010015598.1"/>
</dbReference>
<protein>
    <recommendedName>
        <fullName evidence="3">Calcium-activated potassium channel subunit alpha-1</fullName>
    </recommendedName>
    <alternativeName>
        <fullName evidence="18">BK channel</fullName>
    </alternativeName>
    <alternativeName>
        <fullName evidence="22">BKCA alpha</fullName>
    </alternativeName>
    <alternativeName>
        <fullName evidence="20">Calcium-activated potassium channel, subfamily M subunit alpha-1</fullName>
    </alternativeName>
    <alternativeName>
        <fullName evidence="24">K(VCA)alpha</fullName>
    </alternativeName>
    <alternativeName>
        <fullName evidence="23">KCa1.1</fullName>
    </alternativeName>
    <alternativeName>
        <fullName evidence="25">Maxi K channel</fullName>
    </alternativeName>
    <alternativeName>
        <fullName evidence="19">Slo-alpha</fullName>
    </alternativeName>
    <alternativeName>
        <fullName evidence="21">Slo1</fullName>
    </alternativeName>
    <alternativeName>
        <fullName evidence="26">Slowpoke homolog</fullName>
    </alternativeName>
</protein>
<evidence type="ECO:0000256" key="19">
    <source>
        <dbReference type="ARBA" id="ARBA00029583"/>
    </source>
</evidence>
<keyword evidence="4" id="KW-0813">Transport</keyword>
<keyword evidence="7 30" id="KW-0812">Transmembrane</keyword>
<evidence type="ECO:0000256" key="1">
    <source>
        <dbReference type="ARBA" id="ARBA00004651"/>
    </source>
</evidence>
<dbReference type="Pfam" id="PF03493">
    <property type="entry name" value="BK_channel_a"/>
    <property type="match status" value="1"/>
</dbReference>
<dbReference type="FunFam" id="1.10.287.70:FF:000015">
    <property type="entry name" value="Calcium-activated potassium channel subunit alpha-1 isoform X7"/>
    <property type="match status" value="1"/>
</dbReference>
<keyword evidence="14 30" id="KW-1133">Transmembrane helix</keyword>
<name>A0A8C2XZK1_CAPHI</name>
<feature type="transmembrane region" description="Helical" evidence="30">
    <location>
        <begin position="162"/>
        <end position="183"/>
    </location>
</feature>
<dbReference type="FunFam" id="3.40.50.720:FF:000098">
    <property type="entry name" value="calcium-activated potassium channel subunit alpha-1 isoform X3"/>
    <property type="match status" value="1"/>
</dbReference>
<evidence type="ECO:0000256" key="18">
    <source>
        <dbReference type="ARBA" id="ARBA00029579"/>
    </source>
</evidence>
<keyword evidence="12" id="KW-0851">Voltage-gated channel</keyword>
<evidence type="ECO:0000256" key="12">
    <source>
        <dbReference type="ARBA" id="ARBA00022882"/>
    </source>
</evidence>
<evidence type="ECO:0000256" key="22">
    <source>
        <dbReference type="ARBA" id="ARBA00030518"/>
    </source>
</evidence>
<dbReference type="GO" id="GO:0045211">
    <property type="term" value="C:postsynaptic membrane"/>
    <property type="evidence" value="ECO:0007669"/>
    <property type="project" value="TreeGrafter"/>
</dbReference>
<evidence type="ECO:0000256" key="23">
    <source>
        <dbReference type="ARBA" id="ARBA00030652"/>
    </source>
</evidence>
<dbReference type="InterPro" id="IPR003929">
    <property type="entry name" value="K_chnl_BK_asu"/>
</dbReference>
<reference evidence="32" key="2">
    <citation type="submission" date="2025-08" db="UniProtKB">
        <authorList>
            <consortium name="Ensembl"/>
        </authorList>
    </citation>
    <scope>IDENTIFICATION</scope>
</reference>
<feature type="compositionally biased region" description="Low complexity" evidence="29">
    <location>
        <begin position="982"/>
        <end position="1007"/>
    </location>
</feature>
<keyword evidence="16 30" id="KW-0472">Membrane</keyword>
<feature type="domain" description="RCK N-terminal" evidence="31">
    <location>
        <begin position="634"/>
        <end position="778"/>
    </location>
</feature>